<feature type="compositionally biased region" description="Low complexity" evidence="1">
    <location>
        <begin position="189"/>
        <end position="201"/>
    </location>
</feature>
<name>A0A2C8Z6W2_9MICO</name>
<feature type="region of interest" description="Disordered" evidence="1">
    <location>
        <begin position="167"/>
        <end position="201"/>
    </location>
</feature>
<reference evidence="2 3" key="1">
    <citation type="submission" date="2017-09" db="EMBL/GenBank/DDBJ databases">
        <authorList>
            <person name="Ehlers B."/>
            <person name="Leendertz F.H."/>
        </authorList>
    </citation>
    <scope>NUCLEOTIDE SEQUENCE [LARGE SCALE GENOMIC DNA]</scope>
    <source>
        <strain evidence="2 3">CGMCC 1.05381</strain>
    </source>
</reference>
<sequence>MVSSILGGRGFEAMLWCRGARAMITTCSPAELPVFCGWLPGTSAISVFSTAKDGAGEMPRFIPPIVVVDEHADRAIVVARTPIIAEVKRNCYIRTFRLARAFLSARERAERRLAELSPATVVTDRGHAHAMRTQRARSRHRCSRQYSRQRGIRGCNWLTLYPSGGSREGISNRDSPPDVDHAEPRCLPRSRYSSVVRSPLA</sequence>
<protein>
    <submittedName>
        <fullName evidence="2">Uncharacterized protein</fullName>
    </submittedName>
</protein>
<dbReference type="AlphaFoldDB" id="A0A2C8Z6W2"/>
<evidence type="ECO:0000256" key="1">
    <source>
        <dbReference type="SAM" id="MobiDB-lite"/>
    </source>
</evidence>
<feature type="region of interest" description="Disordered" evidence="1">
    <location>
        <begin position="124"/>
        <end position="147"/>
    </location>
</feature>
<feature type="compositionally biased region" description="Basic and acidic residues" evidence="1">
    <location>
        <begin position="175"/>
        <end position="186"/>
    </location>
</feature>
<accession>A0A2C8Z6W2</accession>
<evidence type="ECO:0000313" key="2">
    <source>
        <dbReference type="EMBL" id="SOE59439.1"/>
    </source>
</evidence>
<evidence type="ECO:0000313" key="3">
    <source>
        <dbReference type="Proteomes" id="UP000219440"/>
    </source>
</evidence>
<dbReference type="Proteomes" id="UP000219440">
    <property type="component" value="Unassembled WGS sequence"/>
</dbReference>
<keyword evidence="3" id="KW-1185">Reference proteome</keyword>
<organism evidence="2 3">
    <name type="scientific">Salinibacterium xinjiangense</name>
    <dbReference type="NCBI Taxonomy" id="386302"/>
    <lineage>
        <taxon>Bacteria</taxon>
        <taxon>Bacillati</taxon>
        <taxon>Actinomycetota</taxon>
        <taxon>Actinomycetes</taxon>
        <taxon>Micrococcales</taxon>
        <taxon>Microbacteriaceae</taxon>
        <taxon>Salinibacterium</taxon>
    </lineage>
</organism>
<dbReference type="EMBL" id="OCST01000002">
    <property type="protein sequence ID" value="SOE59439.1"/>
    <property type="molecule type" value="Genomic_DNA"/>
</dbReference>
<proteinExistence type="predicted"/>
<feature type="compositionally biased region" description="Basic residues" evidence="1">
    <location>
        <begin position="128"/>
        <end position="143"/>
    </location>
</feature>
<gene>
    <name evidence="2" type="ORF">SAMN06296378_0938</name>
</gene>